<sequence length="112" mass="13268">MMVIRRKSCCTVLQNVNIAACTRFQSYIYIYVHTLCTLYYCHCRLRSCHIDRETWCCAFFSLFSAPFFFFSYVAGEKTFLCFRIKIVMLSQLFLQNVHASHVGMKKKVKVYV</sequence>
<protein>
    <submittedName>
        <fullName evidence="2">Uncharacterized protein</fullName>
    </submittedName>
</protein>
<dbReference type="EMBL" id="GIKN01007853">
    <property type="protein sequence ID" value="NIE50126.1"/>
    <property type="molecule type" value="Transcribed_RNA"/>
</dbReference>
<accession>A0A6G5AIQ5</accession>
<dbReference type="AlphaFoldDB" id="A0A6G5AIQ5"/>
<keyword evidence="1" id="KW-1133">Transmembrane helix</keyword>
<evidence type="ECO:0000313" key="2">
    <source>
        <dbReference type="EMBL" id="NIE50126.1"/>
    </source>
</evidence>
<evidence type="ECO:0000256" key="1">
    <source>
        <dbReference type="SAM" id="Phobius"/>
    </source>
</evidence>
<name>A0A6G5AIQ5_RHIMP</name>
<feature type="transmembrane region" description="Helical" evidence="1">
    <location>
        <begin position="54"/>
        <end position="75"/>
    </location>
</feature>
<keyword evidence="1" id="KW-0812">Transmembrane</keyword>
<keyword evidence="1" id="KW-0472">Membrane</keyword>
<proteinExistence type="predicted"/>
<organism evidence="2">
    <name type="scientific">Rhipicephalus microplus</name>
    <name type="common">Cattle tick</name>
    <name type="synonym">Boophilus microplus</name>
    <dbReference type="NCBI Taxonomy" id="6941"/>
    <lineage>
        <taxon>Eukaryota</taxon>
        <taxon>Metazoa</taxon>
        <taxon>Ecdysozoa</taxon>
        <taxon>Arthropoda</taxon>
        <taxon>Chelicerata</taxon>
        <taxon>Arachnida</taxon>
        <taxon>Acari</taxon>
        <taxon>Parasitiformes</taxon>
        <taxon>Ixodida</taxon>
        <taxon>Ixodoidea</taxon>
        <taxon>Ixodidae</taxon>
        <taxon>Rhipicephalinae</taxon>
        <taxon>Rhipicephalus</taxon>
        <taxon>Boophilus</taxon>
    </lineage>
</organism>
<reference evidence="2" key="1">
    <citation type="submission" date="2020-03" db="EMBL/GenBank/DDBJ databases">
        <title>A transcriptome and proteome of the tick Rhipicephalus microplus shaped by the genetic composition of its hosts and developmental stage.</title>
        <authorList>
            <person name="Garcia G.R."/>
            <person name="Ribeiro J.M.C."/>
            <person name="Maruyama S.R."/>
            <person name="Gardinasse L.G."/>
            <person name="Nelson K."/>
            <person name="Ferreira B.R."/>
            <person name="Andrade T.G."/>
            <person name="Santos I.K.F.M."/>
        </authorList>
    </citation>
    <scope>NUCLEOTIDE SEQUENCE</scope>
    <source>
        <strain evidence="2">NSGR</strain>
        <tissue evidence="2">Salivary glands</tissue>
    </source>
</reference>